<evidence type="ECO:0000256" key="1">
    <source>
        <dbReference type="SAM" id="MobiDB-lite"/>
    </source>
</evidence>
<evidence type="ECO:0000313" key="2">
    <source>
        <dbReference type="EMBL" id="KAK7736251.1"/>
    </source>
</evidence>
<feature type="compositionally biased region" description="Low complexity" evidence="1">
    <location>
        <begin position="902"/>
        <end position="920"/>
    </location>
</feature>
<dbReference type="PANTHER" id="PTHR46528">
    <property type="entry name" value="PROTEIN SON"/>
    <property type="match status" value="1"/>
</dbReference>
<reference evidence="2 3" key="1">
    <citation type="journal article" date="2023" name="PLoS ONE">
        <title>Cytospora paraplurivora sp. nov. isolated from orchards with fruit tree decline syndrome in Ontario, Canada.</title>
        <authorList>
            <person name="Ilyukhin E."/>
            <person name="Nguyen H.D.T."/>
            <person name="Castle A.J."/>
            <person name="Ellouze W."/>
        </authorList>
    </citation>
    <scope>NUCLEOTIDE SEQUENCE [LARGE SCALE GENOMIC DNA]</scope>
    <source>
        <strain evidence="2 3">FDS-564</strain>
    </source>
</reference>
<feature type="compositionally biased region" description="Basic and acidic residues" evidence="1">
    <location>
        <begin position="797"/>
        <end position="847"/>
    </location>
</feature>
<gene>
    <name evidence="2" type="ORF">SLS53_007086</name>
</gene>
<feature type="compositionally biased region" description="Basic and acidic residues" evidence="1">
    <location>
        <begin position="463"/>
        <end position="479"/>
    </location>
</feature>
<feature type="compositionally biased region" description="Basic and acidic residues" evidence="1">
    <location>
        <begin position="929"/>
        <end position="943"/>
    </location>
</feature>
<feature type="region of interest" description="Disordered" evidence="1">
    <location>
        <begin position="568"/>
        <end position="883"/>
    </location>
</feature>
<dbReference type="InterPro" id="IPR032922">
    <property type="entry name" value="SON"/>
</dbReference>
<dbReference type="GO" id="GO:0043484">
    <property type="term" value="P:regulation of RNA splicing"/>
    <property type="evidence" value="ECO:0007669"/>
    <property type="project" value="InterPro"/>
</dbReference>
<feature type="compositionally biased region" description="Basic and acidic residues" evidence="1">
    <location>
        <begin position="760"/>
        <end position="785"/>
    </location>
</feature>
<evidence type="ECO:0008006" key="4">
    <source>
        <dbReference type="Google" id="ProtNLM"/>
    </source>
</evidence>
<feature type="compositionally biased region" description="Pro residues" evidence="1">
    <location>
        <begin position="573"/>
        <end position="582"/>
    </location>
</feature>
<dbReference type="AlphaFoldDB" id="A0AAN9U0W4"/>
<accession>A0AAN9U0W4</accession>
<organism evidence="2 3">
    <name type="scientific">Cytospora paraplurivora</name>
    <dbReference type="NCBI Taxonomy" id="2898453"/>
    <lineage>
        <taxon>Eukaryota</taxon>
        <taxon>Fungi</taxon>
        <taxon>Dikarya</taxon>
        <taxon>Ascomycota</taxon>
        <taxon>Pezizomycotina</taxon>
        <taxon>Sordariomycetes</taxon>
        <taxon>Sordariomycetidae</taxon>
        <taxon>Diaporthales</taxon>
        <taxon>Cytosporaceae</taxon>
        <taxon>Cytospora</taxon>
    </lineage>
</organism>
<feature type="compositionally biased region" description="Low complexity" evidence="1">
    <location>
        <begin position="946"/>
        <end position="961"/>
    </location>
</feature>
<proteinExistence type="predicted"/>
<feature type="compositionally biased region" description="Basic and acidic residues" evidence="1">
    <location>
        <begin position="726"/>
        <end position="743"/>
    </location>
</feature>
<feature type="compositionally biased region" description="Polar residues" evidence="1">
    <location>
        <begin position="444"/>
        <end position="460"/>
    </location>
</feature>
<feature type="region of interest" description="Disordered" evidence="1">
    <location>
        <begin position="92"/>
        <end position="240"/>
    </location>
</feature>
<dbReference type="EMBL" id="JAJSPL020000034">
    <property type="protein sequence ID" value="KAK7736251.1"/>
    <property type="molecule type" value="Genomic_DNA"/>
</dbReference>
<feature type="compositionally biased region" description="Basic and acidic residues" evidence="1">
    <location>
        <begin position="652"/>
        <end position="686"/>
    </location>
</feature>
<comment type="caution">
    <text evidence="2">The sequence shown here is derived from an EMBL/GenBank/DDBJ whole genome shotgun (WGS) entry which is preliminary data.</text>
</comment>
<protein>
    <recommendedName>
        <fullName evidence="4">RING-type domain-containing protein</fullName>
    </recommendedName>
</protein>
<dbReference type="Gene3D" id="3.30.40.10">
    <property type="entry name" value="Zinc/RING finger domain, C3HC4 (zinc finger)"/>
    <property type="match status" value="1"/>
</dbReference>
<feature type="compositionally biased region" description="Basic and acidic residues" evidence="1">
    <location>
        <begin position="1019"/>
        <end position="1034"/>
    </location>
</feature>
<dbReference type="InterPro" id="IPR013083">
    <property type="entry name" value="Znf_RING/FYVE/PHD"/>
</dbReference>
<feature type="compositionally biased region" description="Low complexity" evidence="1">
    <location>
        <begin position="428"/>
        <end position="440"/>
    </location>
</feature>
<feature type="region of interest" description="Disordered" evidence="1">
    <location>
        <begin position="896"/>
        <end position="1034"/>
    </location>
</feature>
<name>A0AAN9U0W4_9PEZI</name>
<feature type="compositionally biased region" description="Basic residues" evidence="1">
    <location>
        <begin position="786"/>
        <end position="796"/>
    </location>
</feature>
<dbReference type="CDD" id="cd16620">
    <property type="entry name" value="vRING-HC-C4C4_RBBP6"/>
    <property type="match status" value="1"/>
</dbReference>
<feature type="compositionally biased region" description="Basic and acidic residues" evidence="1">
    <location>
        <begin position="962"/>
        <end position="979"/>
    </location>
</feature>
<feature type="compositionally biased region" description="Acidic residues" evidence="1">
    <location>
        <begin position="200"/>
        <end position="209"/>
    </location>
</feature>
<dbReference type="SUPFAM" id="SSF57850">
    <property type="entry name" value="RING/U-box"/>
    <property type="match status" value="1"/>
</dbReference>
<feature type="region of interest" description="Disordered" evidence="1">
    <location>
        <begin position="428"/>
        <end position="528"/>
    </location>
</feature>
<dbReference type="Proteomes" id="UP001320245">
    <property type="component" value="Unassembled WGS sequence"/>
</dbReference>
<feature type="compositionally biased region" description="Polar residues" evidence="1">
    <location>
        <begin position="134"/>
        <end position="150"/>
    </location>
</feature>
<sequence length="1034" mass="113813">MAANYVTVTPALAELISSLPQDEVPIKLRCAICSKLAVNAFRTPCCEQMVCENSGKLALRTTCPVCEHTPISQDDCKPNKSLRMTTRAFLKTAEKKRDSSLAKESTPITPVDAKPTPLPTIADEKPPVQDATAEATTAPTQDSEQVTGDQGPSAEQGAAPAATGENKEDGPQTGEDEFEPTGEQVSGEAEYPEDKHVEAQDESIEDNGDAEAIPEGPDGDEDNKNNQQNPALPNGLGFGGMNGSFPNMNFGGDFNQMQMMMAMQNGMAPNFGAFPMMGKSSTNFEHVDKRVALTSPSGMPGMGMDPSMMNMYQMNNGFGPGMDMSMMNGGMAGFNGGAGSDGNWNGPQSWNNGQNNYNHPNAAGMGNGDYGEFNSGYQTGYNQGTFGPNNQFNAYRGRGYYRGGRGFRGRGAFGNYGRGGFGYGQQGNFQGQNYMNQQYGPNTMDPQGQNGAQPLTNISSVEGGDKDVDEFGRKLRPEGSQDGGQDAENAEKTETGMVNENGDNDFKREGSGAVSGEAGDHSGQANDAVQSGVEGDTAYAPNAIVVPVDPRMRPSSGPSFGMNHHRVGSFGGMPPPPAPAPDVPLNAPKGPKAMRQGLPNTSLLNLRARGYQIPGSEPNRVQSPGVHNGATPTDDDRDRHRSRSSSLAGSVKRREEEPDRYRERSSSRSRGGKDGRDKESDRGEHRDRKRKSRRDYSVSDEERDHDKERRHRHRSSKKHHDEDEEPKSSSRPSRDDKHGDRSRSASPAGSRKSGHRSSRKERDSEKRRDRDRDRDRDYHSGDDRDHKRRSSHRSSHRDRDRDRDHDRSDRSDRDRDRDREKDKDRDRKRDRERERDREKEKEKERERRRSKRSTAEPPTPTEATDEVKPFNPPTGPRGSISKNYSIFNKGFEIKGAASSARSGSPNTTTTTNSSSSKQQQQPPPSGPAADRDRDRDNANDSRRRSSSSASAAKPASAALDPHAAERERRNRERLLKETQRLAQFTGLKRRSTDDVSGGDAKRSRRHRRGGEVVDEDEEARLKRSEAEREGSRWG</sequence>
<keyword evidence="3" id="KW-1185">Reference proteome</keyword>
<dbReference type="PANTHER" id="PTHR46528:SF1">
    <property type="entry name" value="PROTEIN SON"/>
    <property type="match status" value="1"/>
</dbReference>
<feature type="compositionally biased region" description="Basic and acidic residues" evidence="1">
    <location>
        <begin position="694"/>
        <end position="707"/>
    </location>
</feature>
<feature type="compositionally biased region" description="Basic residues" evidence="1">
    <location>
        <begin position="708"/>
        <end position="718"/>
    </location>
</feature>
<evidence type="ECO:0000313" key="3">
    <source>
        <dbReference type="Proteomes" id="UP001320245"/>
    </source>
</evidence>
<feature type="compositionally biased region" description="Basic and acidic residues" evidence="1">
    <location>
        <begin position="92"/>
        <end position="101"/>
    </location>
</feature>
<dbReference type="GO" id="GO:0003723">
    <property type="term" value="F:RNA binding"/>
    <property type="evidence" value="ECO:0007669"/>
    <property type="project" value="InterPro"/>
</dbReference>
<dbReference type="GO" id="GO:0051726">
    <property type="term" value="P:regulation of cell cycle"/>
    <property type="evidence" value="ECO:0007669"/>
    <property type="project" value="InterPro"/>
</dbReference>